<protein>
    <submittedName>
        <fullName evidence="1">PE-PGRS family protein</fullName>
    </submittedName>
</protein>
<dbReference type="Proteomes" id="UP001595839">
    <property type="component" value="Unassembled WGS sequence"/>
</dbReference>
<dbReference type="RefSeq" id="WP_381172287.1">
    <property type="nucleotide sequence ID" value="NZ_JBHSFK010000009.1"/>
</dbReference>
<organism evidence="1 2">
    <name type="scientific">Streptomyces vulcanius</name>
    <dbReference type="NCBI Taxonomy" id="1441876"/>
    <lineage>
        <taxon>Bacteria</taxon>
        <taxon>Bacillati</taxon>
        <taxon>Actinomycetota</taxon>
        <taxon>Actinomycetes</taxon>
        <taxon>Kitasatosporales</taxon>
        <taxon>Streptomycetaceae</taxon>
        <taxon>Streptomyces</taxon>
    </lineage>
</organism>
<gene>
    <name evidence="1" type="ORF">ACFPIH_16435</name>
</gene>
<reference evidence="2" key="1">
    <citation type="journal article" date="2019" name="Int. J. Syst. Evol. Microbiol.">
        <title>The Global Catalogue of Microorganisms (GCM) 10K type strain sequencing project: providing services to taxonomists for standard genome sequencing and annotation.</title>
        <authorList>
            <consortium name="The Broad Institute Genomics Platform"/>
            <consortium name="The Broad Institute Genome Sequencing Center for Infectious Disease"/>
            <person name="Wu L."/>
            <person name="Ma J."/>
        </authorList>
    </citation>
    <scope>NUCLEOTIDE SEQUENCE [LARGE SCALE GENOMIC DNA]</scope>
    <source>
        <strain evidence="2">CGMCC 4.7177</strain>
    </source>
</reference>
<name>A0ABV9AMG7_9ACTN</name>
<dbReference type="EMBL" id="JBHSFK010000009">
    <property type="protein sequence ID" value="MFC4501100.1"/>
    <property type="molecule type" value="Genomic_DNA"/>
</dbReference>
<accession>A0ABV9AMG7</accession>
<dbReference type="SUPFAM" id="SSF48371">
    <property type="entry name" value="ARM repeat"/>
    <property type="match status" value="2"/>
</dbReference>
<comment type="caution">
    <text evidence="1">The sequence shown here is derived from an EMBL/GenBank/DDBJ whole genome shotgun (WGS) entry which is preliminary data.</text>
</comment>
<evidence type="ECO:0000313" key="1">
    <source>
        <dbReference type="EMBL" id="MFC4501100.1"/>
    </source>
</evidence>
<dbReference type="InterPro" id="IPR011989">
    <property type="entry name" value="ARM-like"/>
</dbReference>
<evidence type="ECO:0000313" key="2">
    <source>
        <dbReference type="Proteomes" id="UP001595839"/>
    </source>
</evidence>
<sequence>MRMTVNDLEALLGRARLEIADPWWSEGPLPPRAAWRRITSGETAPTVTVPLDRTAEVDAEWHRIAVENGFFAGDGLFLVEFEGDRAGGRPRNWARVRLTPGWDLTAALCELTGGQPEFVAMTVGGDTVLGVTAGADGVRITVVDRIAERIETEARAAAEETPRERERVWESLFEETPARLPLFWVEGLGGNSAAPDDVCVGLLDLTGYPLYRPQPAAVVEAAMAHADWDARGSLAEHQPNLTPEQRSRLILAEAEPRHRASLVWASRWRAAMPATTYERLAADPSAVVREEVARLRGLPVPALRALAADSHASVRAEVCGQAWPHLDESAREGLLNDAHGSVRTAALLRHHEDHPMSRSVFEEAEEGLRSRAVEGCRLARDLAERLVRDEDPARRRALAGNPRLDTDLVLRLAEDTDDGVRSAAAVHPGLSEEERAGIDFAFEPSNMSHDLDWVVALHDDPDAMRRLAVSPHPLVRRSVARARRLPADVVDRLAQDEDRVVHLFLVESCDDAPADLLLSVWRWWTGSFSHPDRPHGHPNFPRRDLLRYADDPSPRMRRLALDDPDSTSELVERFSRDASDEVRARAAGDPRLSAASAVRLLSDPDSAVRVTAARHPNVPARVLVGLLRDLETAENAARNPGLPLPVMRRMLDAAHAAR</sequence>
<proteinExistence type="predicted"/>
<keyword evidence="2" id="KW-1185">Reference proteome</keyword>
<dbReference type="Gene3D" id="1.25.10.10">
    <property type="entry name" value="Leucine-rich Repeat Variant"/>
    <property type="match status" value="2"/>
</dbReference>
<dbReference type="InterPro" id="IPR016024">
    <property type="entry name" value="ARM-type_fold"/>
</dbReference>